<proteinExistence type="predicted"/>
<evidence type="ECO:0000313" key="1">
    <source>
        <dbReference type="EMBL" id="KAG7354830.1"/>
    </source>
</evidence>
<accession>A0A9K3L372</accession>
<reference evidence="1" key="2">
    <citation type="submission" date="2021-04" db="EMBL/GenBank/DDBJ databases">
        <authorList>
            <person name="Podell S."/>
        </authorList>
    </citation>
    <scope>NUCLEOTIDE SEQUENCE</scope>
    <source>
        <strain evidence="1">Hildebrandi</strain>
    </source>
</reference>
<evidence type="ECO:0000313" key="2">
    <source>
        <dbReference type="Proteomes" id="UP000693970"/>
    </source>
</evidence>
<name>A0A9K3L372_9STRA</name>
<dbReference type="OrthoDB" id="51080at2759"/>
<dbReference type="Proteomes" id="UP000693970">
    <property type="component" value="Unassembled WGS sequence"/>
</dbReference>
<organism evidence="1 2">
    <name type="scientific">Nitzschia inconspicua</name>
    <dbReference type="NCBI Taxonomy" id="303405"/>
    <lineage>
        <taxon>Eukaryota</taxon>
        <taxon>Sar</taxon>
        <taxon>Stramenopiles</taxon>
        <taxon>Ochrophyta</taxon>
        <taxon>Bacillariophyta</taxon>
        <taxon>Bacillariophyceae</taxon>
        <taxon>Bacillariophycidae</taxon>
        <taxon>Bacillariales</taxon>
        <taxon>Bacillariaceae</taxon>
        <taxon>Nitzschia</taxon>
    </lineage>
</organism>
<gene>
    <name evidence="1" type="ORF">IV203_004186</name>
</gene>
<reference evidence="1" key="1">
    <citation type="journal article" date="2021" name="Sci. Rep.">
        <title>Diploid genomic architecture of Nitzschia inconspicua, an elite biomass production diatom.</title>
        <authorList>
            <person name="Oliver A."/>
            <person name="Podell S."/>
            <person name="Pinowska A."/>
            <person name="Traller J.C."/>
            <person name="Smith S.R."/>
            <person name="McClure R."/>
            <person name="Beliaev A."/>
            <person name="Bohutskyi P."/>
            <person name="Hill E.A."/>
            <person name="Rabines A."/>
            <person name="Zheng H."/>
            <person name="Allen L.Z."/>
            <person name="Kuo A."/>
            <person name="Grigoriev I.V."/>
            <person name="Allen A.E."/>
            <person name="Hazlebeck D."/>
            <person name="Allen E.E."/>
        </authorList>
    </citation>
    <scope>NUCLEOTIDE SEQUENCE</scope>
    <source>
        <strain evidence="1">Hildebrandi</strain>
    </source>
</reference>
<keyword evidence="2" id="KW-1185">Reference proteome</keyword>
<comment type="caution">
    <text evidence="1">The sequence shown here is derived from an EMBL/GenBank/DDBJ whole genome shotgun (WGS) entry which is preliminary data.</text>
</comment>
<dbReference type="EMBL" id="JAGRRH010000016">
    <property type="protein sequence ID" value="KAG7354830.1"/>
    <property type="molecule type" value="Genomic_DNA"/>
</dbReference>
<dbReference type="AlphaFoldDB" id="A0A9K3L372"/>
<protein>
    <submittedName>
        <fullName evidence="1">Uncharacterized protein</fullName>
    </submittedName>
</protein>
<sequence>MHPRLTRALYRSFLRASHGGQHPEVFGKHGAAVFAHHCNVYDDHVSFALPVDASQVRKILKGWFRRPSPTLTVNDDSLTNRLCREIKSNPLDVLRQVHKQEVMLYSPTSPSPSPIQNQLKKNPLPIFDYDQLAALPGEQFQTLFLEPPSSQATVVQLLSHQHVTLPVNSIGTSIESNNDATTGFEPKRMFSGVAVSCVAGPRVVISKETIIPMSITDAQADCTEDEGNRLTCWSQSTAPLFVAEDVQIAVDRDLPLGNPMTILSTRHYILNLVERILVFYDSDLGDTLVQTGFGLPPLDPESFSFWALRFVLRRDDMKGRQFWMHNCHSTTERLQYVIIQLEAIVDAQTEDEEEERVGMSRWG</sequence>